<dbReference type="InterPro" id="IPR019834">
    <property type="entry name" value="Glyco_hydro_8_CS"/>
</dbReference>
<evidence type="ECO:0000256" key="1">
    <source>
        <dbReference type="ARBA" id="ARBA00000966"/>
    </source>
</evidence>
<dbReference type="PRINTS" id="PR00735">
    <property type="entry name" value="GLHYDRLASE8"/>
</dbReference>
<keyword evidence="3" id="KW-0732">Signal</keyword>
<keyword evidence="7 9" id="KW-0119">Carbohydrate metabolism</keyword>
<keyword evidence="5" id="KW-0136">Cellulose degradation</keyword>
<organism evidence="10 11">
    <name type="scientific">Ferrovum myxofaciens</name>
    <dbReference type="NCBI Taxonomy" id="416213"/>
    <lineage>
        <taxon>Bacteria</taxon>
        <taxon>Pseudomonadati</taxon>
        <taxon>Pseudomonadota</taxon>
        <taxon>Betaproteobacteria</taxon>
        <taxon>Ferrovales</taxon>
        <taxon>Ferrovaceae</taxon>
        <taxon>Ferrovum</taxon>
    </lineage>
</organism>
<dbReference type="PROSITE" id="PS00812">
    <property type="entry name" value="GLYCOSYL_HYDROL_F8"/>
    <property type="match status" value="1"/>
</dbReference>
<accession>A0A9E6MXZ1</accession>
<evidence type="ECO:0000256" key="5">
    <source>
        <dbReference type="ARBA" id="ARBA00023001"/>
    </source>
</evidence>
<comment type="similarity">
    <text evidence="2 9">Belongs to the glycosyl hydrolase 8 (cellulase D) family.</text>
</comment>
<dbReference type="InterPro" id="IPR012341">
    <property type="entry name" value="6hp_glycosidase-like_sf"/>
</dbReference>
<keyword evidence="6 9" id="KW-0326">Glycosidase</keyword>
<proteinExistence type="inferred from homology"/>
<feature type="active site" description="Nucleophile" evidence="8">
    <location>
        <position position="129"/>
    </location>
</feature>
<dbReference type="InterPro" id="IPR002037">
    <property type="entry name" value="Glyco_hydro_8"/>
</dbReference>
<dbReference type="EC" id="3.2.1.-" evidence="9"/>
<dbReference type="AlphaFoldDB" id="A0A9E6MXZ1"/>
<dbReference type="GO" id="GO:0008810">
    <property type="term" value="F:cellulase activity"/>
    <property type="evidence" value="ECO:0007669"/>
    <property type="project" value="UniProtKB-EC"/>
</dbReference>
<dbReference type="InterPro" id="IPR008928">
    <property type="entry name" value="6-hairpin_glycosidase_sf"/>
</dbReference>
<evidence type="ECO:0000256" key="8">
    <source>
        <dbReference type="PROSITE-ProRule" id="PRU10058"/>
    </source>
</evidence>
<evidence type="ECO:0000256" key="9">
    <source>
        <dbReference type="RuleBase" id="RU361167"/>
    </source>
</evidence>
<keyword evidence="7 9" id="KW-0624">Polysaccharide degradation</keyword>
<dbReference type="GO" id="GO:0030245">
    <property type="term" value="P:cellulose catabolic process"/>
    <property type="evidence" value="ECO:0007669"/>
    <property type="project" value="UniProtKB-KW"/>
</dbReference>
<protein>
    <recommendedName>
        <fullName evidence="9">Glucanase</fullName>
        <ecNumber evidence="9">3.2.1.-</ecNumber>
    </recommendedName>
</protein>
<dbReference type="Proteomes" id="UP000683551">
    <property type="component" value="Chromosome"/>
</dbReference>
<evidence type="ECO:0000256" key="7">
    <source>
        <dbReference type="ARBA" id="ARBA00023326"/>
    </source>
</evidence>
<evidence type="ECO:0000256" key="4">
    <source>
        <dbReference type="ARBA" id="ARBA00022801"/>
    </source>
</evidence>
<dbReference type="Gene3D" id="1.50.10.10">
    <property type="match status" value="1"/>
</dbReference>
<sequence length="385" mass="42813">MALSWGEHGMMLRIFMGILLLTSSLMADAQFCGTRPWEYWQTFRDHFVSQDGRVIDPFNPTKAITTSEGQSYALFFALVANDPEVFSRLVMWTENNLAGGHLDERLPGWEWGHKTDGTWGLMDDNSASDADLWIAYSLGEAGRLWNKPEYFEKSESLLRLILSKETVLIPGLGRELIPGAVGFHLSNHSWRLNPSYQPPQVLRYFSSKYPGSPWGELEKNSLLVMNAVSPLGLAPDWVEFDTKTRSFNADATTGDRGSYDAIRVYLWVGMLPRSDPQWIGLQDHFSAIVHFITPEGGVPEVTHPLNGVVEGNGPVGFSTAIAPLVQAVGKNSATEISKFRDLVLPTVSNSYYNWVLTLFAEGYTEGDFSFSATGSLVPGWSCVSR</sequence>
<dbReference type="RefSeq" id="WP_273145757.1">
    <property type="nucleotide sequence ID" value="NZ_CP053675.1"/>
</dbReference>
<dbReference type="Pfam" id="PF01270">
    <property type="entry name" value="Glyco_hydro_8"/>
    <property type="match status" value="1"/>
</dbReference>
<evidence type="ECO:0000313" key="11">
    <source>
        <dbReference type="Proteomes" id="UP000683551"/>
    </source>
</evidence>
<evidence type="ECO:0000313" key="10">
    <source>
        <dbReference type="EMBL" id="QWY78361.1"/>
    </source>
</evidence>
<dbReference type="NCBIfam" id="NF008305">
    <property type="entry name" value="PRK11097.1"/>
    <property type="match status" value="1"/>
</dbReference>
<dbReference type="EMBL" id="CP071137">
    <property type="protein sequence ID" value="QWY78361.1"/>
    <property type="molecule type" value="Genomic_DNA"/>
</dbReference>
<name>A0A9E6MXZ1_9PROT</name>
<gene>
    <name evidence="10" type="primary">bcsZ</name>
    <name evidence="10" type="ORF">JZL65_04605</name>
</gene>
<dbReference type="SUPFAM" id="SSF48208">
    <property type="entry name" value="Six-hairpin glycosidases"/>
    <property type="match status" value="1"/>
</dbReference>
<evidence type="ECO:0000256" key="6">
    <source>
        <dbReference type="ARBA" id="ARBA00023295"/>
    </source>
</evidence>
<keyword evidence="4 9" id="KW-0378">Hydrolase</keyword>
<evidence type="ECO:0000256" key="3">
    <source>
        <dbReference type="ARBA" id="ARBA00022729"/>
    </source>
</evidence>
<reference evidence="10" key="1">
    <citation type="submission" date="2021-02" db="EMBL/GenBank/DDBJ databases">
        <title>Comparative genomics of Ferrovum myxofaciens strains, predominant extremophile bacteria forming large biofilm stalactites in acid mine ecosystems.</title>
        <authorList>
            <person name="Burkartova K."/>
            <person name="Ridl J."/>
            <person name="Pajer P."/>
            <person name="Falteisek L."/>
        </authorList>
    </citation>
    <scope>NUCLEOTIDE SEQUENCE</scope>
    <source>
        <strain evidence="10">MI1III</strain>
    </source>
</reference>
<evidence type="ECO:0000256" key="2">
    <source>
        <dbReference type="ARBA" id="ARBA00009209"/>
    </source>
</evidence>
<comment type="catalytic activity">
    <reaction evidence="1">
        <text>Endohydrolysis of (1-&gt;4)-beta-D-glucosidic linkages in cellulose, lichenin and cereal beta-D-glucans.</text>
        <dbReference type="EC" id="3.2.1.4"/>
    </reaction>
</comment>